<evidence type="ECO:0000313" key="1">
    <source>
        <dbReference type="EMBL" id="MBO2446740.1"/>
    </source>
</evidence>
<name>A0A939T8B6_9ACTN</name>
<sequence>MRDKRNTHGSRAVRAGGEAADGARKVSVVVNGWGGHLTLEQHAELLGQLVTVIGHLGDGIRAQAGYLGQYPHVVDGLREAAGGLDSARESLKKVQGQIEELA</sequence>
<dbReference type="AlphaFoldDB" id="A0A939T8B6"/>
<accession>A0A939T8B6</accession>
<dbReference type="RefSeq" id="WP_208254320.1">
    <property type="nucleotide sequence ID" value="NZ_JAGEOJ010000002.1"/>
</dbReference>
<reference evidence="1" key="1">
    <citation type="submission" date="2021-03" db="EMBL/GenBank/DDBJ databases">
        <authorList>
            <person name="Kanchanasin P."/>
            <person name="Saeng-In P."/>
            <person name="Phongsopitanun W."/>
            <person name="Yuki M."/>
            <person name="Kudo T."/>
            <person name="Ohkuma M."/>
            <person name="Tanasupawat S."/>
        </authorList>
    </citation>
    <scope>NUCLEOTIDE SEQUENCE</scope>
    <source>
        <strain evidence="1">GKU 128</strain>
    </source>
</reference>
<organism evidence="1 2">
    <name type="scientific">Actinomadura barringtoniae</name>
    <dbReference type="NCBI Taxonomy" id="1427535"/>
    <lineage>
        <taxon>Bacteria</taxon>
        <taxon>Bacillati</taxon>
        <taxon>Actinomycetota</taxon>
        <taxon>Actinomycetes</taxon>
        <taxon>Streptosporangiales</taxon>
        <taxon>Thermomonosporaceae</taxon>
        <taxon>Actinomadura</taxon>
    </lineage>
</organism>
<gene>
    <name evidence="1" type="ORF">J4573_06535</name>
</gene>
<proteinExistence type="predicted"/>
<keyword evidence="2" id="KW-1185">Reference proteome</keyword>
<dbReference type="Proteomes" id="UP000669179">
    <property type="component" value="Unassembled WGS sequence"/>
</dbReference>
<protein>
    <submittedName>
        <fullName evidence="1">Uncharacterized protein</fullName>
    </submittedName>
</protein>
<evidence type="ECO:0000313" key="2">
    <source>
        <dbReference type="Proteomes" id="UP000669179"/>
    </source>
</evidence>
<comment type="caution">
    <text evidence="1">The sequence shown here is derived from an EMBL/GenBank/DDBJ whole genome shotgun (WGS) entry which is preliminary data.</text>
</comment>
<dbReference type="EMBL" id="JAGEOJ010000002">
    <property type="protein sequence ID" value="MBO2446740.1"/>
    <property type="molecule type" value="Genomic_DNA"/>
</dbReference>